<dbReference type="PROSITE" id="PS50038">
    <property type="entry name" value="FZ"/>
    <property type="match status" value="1"/>
</dbReference>
<dbReference type="Gene3D" id="1.20.1070.10">
    <property type="entry name" value="Rhodopsin 7-helix transmembrane proteins"/>
    <property type="match status" value="1"/>
</dbReference>
<evidence type="ECO:0000313" key="15">
    <source>
        <dbReference type="EMBL" id="KAH3753031.1"/>
    </source>
</evidence>
<dbReference type="InterPro" id="IPR020067">
    <property type="entry name" value="Frizzled_dom"/>
</dbReference>
<dbReference type="Pfam" id="PF01392">
    <property type="entry name" value="Fz"/>
    <property type="match status" value="1"/>
</dbReference>
<evidence type="ECO:0000256" key="5">
    <source>
        <dbReference type="ARBA" id="ARBA00022989"/>
    </source>
</evidence>
<dbReference type="SUPFAM" id="SSF63501">
    <property type="entry name" value="Frizzled cysteine-rich domain"/>
    <property type="match status" value="1"/>
</dbReference>
<dbReference type="SMART" id="SM01330">
    <property type="entry name" value="Frizzled"/>
    <property type="match status" value="1"/>
</dbReference>
<reference evidence="15" key="2">
    <citation type="submission" date="2020-11" db="EMBL/GenBank/DDBJ databases">
        <authorList>
            <person name="McCartney M.A."/>
            <person name="Auch B."/>
            <person name="Kono T."/>
            <person name="Mallez S."/>
            <person name="Becker A."/>
            <person name="Gohl D.M."/>
            <person name="Silverstein K.A.T."/>
            <person name="Koren S."/>
            <person name="Bechman K.B."/>
            <person name="Herman A."/>
            <person name="Abrahante J.E."/>
            <person name="Garbe J."/>
        </authorList>
    </citation>
    <scope>NUCLEOTIDE SEQUENCE</scope>
    <source>
        <strain evidence="15">Duluth1</strain>
        <tissue evidence="15">Whole animal</tissue>
    </source>
</reference>
<evidence type="ECO:0000256" key="4">
    <source>
        <dbReference type="ARBA" id="ARBA00022692"/>
    </source>
</evidence>
<dbReference type="InterPro" id="IPR015526">
    <property type="entry name" value="Frizzled/SFRP"/>
</dbReference>
<keyword evidence="4 11" id="KW-0812">Transmembrane</keyword>
<comment type="caution">
    <text evidence="9">Lacks conserved residue(s) required for the propagation of feature annotation.</text>
</comment>
<feature type="transmembrane region" description="Helical" evidence="11">
    <location>
        <begin position="372"/>
        <end position="391"/>
    </location>
</feature>
<evidence type="ECO:0000256" key="6">
    <source>
        <dbReference type="ARBA" id="ARBA00023136"/>
    </source>
</evidence>
<evidence type="ECO:0000256" key="12">
    <source>
        <dbReference type="SAM" id="SignalP"/>
    </source>
</evidence>
<evidence type="ECO:0000313" key="16">
    <source>
        <dbReference type="Proteomes" id="UP000828390"/>
    </source>
</evidence>
<dbReference type="GO" id="GO:0005929">
    <property type="term" value="C:cilium"/>
    <property type="evidence" value="ECO:0007669"/>
    <property type="project" value="TreeGrafter"/>
</dbReference>
<evidence type="ECO:0000256" key="9">
    <source>
        <dbReference type="PROSITE-ProRule" id="PRU00090"/>
    </source>
</evidence>
<evidence type="ECO:0000256" key="10">
    <source>
        <dbReference type="SAM" id="MobiDB-lite"/>
    </source>
</evidence>
<dbReference type="AlphaFoldDB" id="A0A9D4DQN6"/>
<keyword evidence="16" id="KW-1185">Reference proteome</keyword>
<dbReference type="GO" id="GO:0005113">
    <property type="term" value="F:patched binding"/>
    <property type="evidence" value="ECO:0007669"/>
    <property type="project" value="TreeGrafter"/>
</dbReference>
<evidence type="ECO:0000256" key="3">
    <source>
        <dbReference type="ARBA" id="ARBA00022473"/>
    </source>
</evidence>
<keyword evidence="6 11" id="KW-0472">Membrane</keyword>
<sequence>MTESAGISFLAPIVCLLHLIASVASIPCYHGNTTSVCVVVETPVCMTAEVTFNYTSQVFTNSTYNQSVIQEQLKYWEHLRLVPECWKLIQPFLCSVYLPKCENDKQEVERPNKELCERVKTPCEVVKRYTGKWPWFLDCDQWFYAESCGQTFYETTTFNTEGECSGPLTKTDNEAIWYDKIKGCGQQCESALYTTSEHRVAYILIAIMAAVCLLCSIFTLLTFVLNWKVGRKYPEVILFYINGCFCLATIGWLVRYIVGKDVVCRMDGTVRKGEPLIGSGETASCTIVFLFVYYFTMAAATWYVMLAISWDIKFKALGTARNDLTKKTAYFHIISWCLPLVLTIICLSTSVIDADSLSGVCYPGSNNVWVRFGYVLVPILIALIVGAVYSIRGLKTLIEFKKESPPFVGQKATSKIHDTIIRLGIFVALTFVLVVVTLSVHVYKFVNTHTWDDSLLQYTYCKANVSVIQIMDGAAESSCVMKTKPSIVAAIFNFGAFFGASMLFSSWSWTRTSVDVWRRAFRRLCNKPVNEPQTTRKHRIVARRSKRQKQRQNERLSINYGTDPNDPVGLRFDRSSASSHSMSSGYTVSIPKHGRRTRGVKNMHHHRSRRATSDS</sequence>
<keyword evidence="5 11" id="KW-1133">Transmembrane helix</keyword>
<feature type="chain" id="PRO_5038757843" description="Smoothened" evidence="12">
    <location>
        <begin position="26"/>
        <end position="615"/>
    </location>
</feature>
<evidence type="ECO:0000256" key="1">
    <source>
        <dbReference type="ARBA" id="ARBA00004141"/>
    </source>
</evidence>
<dbReference type="PROSITE" id="PS50261">
    <property type="entry name" value="G_PROTEIN_RECEP_F2_4"/>
    <property type="match status" value="1"/>
</dbReference>
<accession>A0A9D4DQN6</accession>
<dbReference type="GO" id="GO:0007389">
    <property type="term" value="P:pattern specification process"/>
    <property type="evidence" value="ECO:0007669"/>
    <property type="project" value="TreeGrafter"/>
</dbReference>
<reference evidence="15" key="1">
    <citation type="journal article" date="2019" name="bioRxiv">
        <title>The Genome of the Zebra Mussel, Dreissena polymorpha: A Resource for Invasive Species Research.</title>
        <authorList>
            <person name="McCartney M.A."/>
            <person name="Auch B."/>
            <person name="Kono T."/>
            <person name="Mallez S."/>
            <person name="Zhang Y."/>
            <person name="Obille A."/>
            <person name="Becker A."/>
            <person name="Abrahante J.E."/>
            <person name="Garbe J."/>
            <person name="Badalamenti J.P."/>
            <person name="Herman A."/>
            <person name="Mangelson H."/>
            <person name="Liachko I."/>
            <person name="Sullivan S."/>
            <person name="Sone E.D."/>
            <person name="Koren S."/>
            <person name="Silverstein K.A.T."/>
            <person name="Beckman K.B."/>
            <person name="Gohl D.M."/>
        </authorList>
    </citation>
    <scope>NUCLEOTIDE SEQUENCE</scope>
    <source>
        <strain evidence="15">Duluth1</strain>
        <tissue evidence="15">Whole animal</tissue>
    </source>
</reference>
<evidence type="ECO:0000259" key="13">
    <source>
        <dbReference type="PROSITE" id="PS50038"/>
    </source>
</evidence>
<feature type="transmembrane region" description="Helical" evidence="11">
    <location>
        <begin position="287"/>
        <end position="308"/>
    </location>
</feature>
<dbReference type="InterPro" id="IPR000539">
    <property type="entry name" value="Frizzled/Smoothened_7TM"/>
</dbReference>
<keyword evidence="8" id="KW-0675">Receptor</keyword>
<name>A0A9D4DQN6_DREPO</name>
<feature type="region of interest" description="Disordered" evidence="10">
    <location>
        <begin position="532"/>
        <end position="615"/>
    </location>
</feature>
<feature type="transmembrane region" description="Helical" evidence="11">
    <location>
        <begin position="329"/>
        <end position="352"/>
    </location>
</feature>
<feature type="signal peptide" evidence="12">
    <location>
        <begin position="1"/>
        <end position="25"/>
    </location>
</feature>
<dbReference type="GO" id="GO:0005886">
    <property type="term" value="C:plasma membrane"/>
    <property type="evidence" value="ECO:0007669"/>
    <property type="project" value="TreeGrafter"/>
</dbReference>
<feature type="transmembrane region" description="Helical" evidence="11">
    <location>
        <begin position="237"/>
        <end position="258"/>
    </location>
</feature>
<gene>
    <name evidence="15" type="ORF">DPMN_187661</name>
</gene>
<dbReference type="Proteomes" id="UP000828390">
    <property type="component" value="Unassembled WGS sequence"/>
</dbReference>
<dbReference type="InterPro" id="IPR017981">
    <property type="entry name" value="GPCR_2-like_7TM"/>
</dbReference>
<feature type="domain" description="FZ" evidence="13">
    <location>
        <begin position="32"/>
        <end position="167"/>
    </location>
</feature>
<dbReference type="GO" id="GO:0030425">
    <property type="term" value="C:dendrite"/>
    <property type="evidence" value="ECO:0007669"/>
    <property type="project" value="TreeGrafter"/>
</dbReference>
<dbReference type="Gene3D" id="1.10.2000.10">
    <property type="entry name" value="Frizzled cysteine-rich domain"/>
    <property type="match status" value="1"/>
</dbReference>
<evidence type="ECO:0000256" key="8">
    <source>
        <dbReference type="ARBA" id="ARBA00023170"/>
    </source>
</evidence>
<protein>
    <recommendedName>
        <fullName evidence="17">Smoothened</fullName>
    </recommendedName>
</protein>
<evidence type="ECO:0000256" key="11">
    <source>
        <dbReference type="SAM" id="Phobius"/>
    </source>
</evidence>
<dbReference type="Pfam" id="PF01534">
    <property type="entry name" value="Frizzled"/>
    <property type="match status" value="1"/>
</dbReference>
<feature type="compositionally biased region" description="Basic residues" evidence="10">
    <location>
        <begin position="592"/>
        <end position="615"/>
    </location>
</feature>
<comment type="subcellular location">
    <subcellularLocation>
        <location evidence="1">Membrane</location>
        <topology evidence="1">Multi-pass membrane protein</topology>
    </subcellularLocation>
</comment>
<dbReference type="PRINTS" id="PR00489">
    <property type="entry name" value="FRIZZLED"/>
</dbReference>
<dbReference type="GO" id="GO:0007417">
    <property type="term" value="P:central nervous system development"/>
    <property type="evidence" value="ECO:0007669"/>
    <property type="project" value="TreeGrafter"/>
</dbReference>
<feature type="compositionally biased region" description="Low complexity" evidence="10">
    <location>
        <begin position="575"/>
        <end position="584"/>
    </location>
</feature>
<feature type="transmembrane region" description="Helical" evidence="11">
    <location>
        <begin position="420"/>
        <end position="443"/>
    </location>
</feature>
<dbReference type="GO" id="GO:0071679">
    <property type="term" value="P:commissural neuron axon guidance"/>
    <property type="evidence" value="ECO:0007669"/>
    <property type="project" value="TreeGrafter"/>
</dbReference>
<evidence type="ECO:0000256" key="7">
    <source>
        <dbReference type="ARBA" id="ARBA00023157"/>
    </source>
</evidence>
<dbReference type="GO" id="GO:0004888">
    <property type="term" value="F:transmembrane signaling receptor activity"/>
    <property type="evidence" value="ECO:0007669"/>
    <property type="project" value="InterPro"/>
</dbReference>
<feature type="compositionally biased region" description="Basic residues" evidence="10">
    <location>
        <begin position="535"/>
        <end position="550"/>
    </location>
</feature>
<evidence type="ECO:0008006" key="17">
    <source>
        <dbReference type="Google" id="ProtNLM"/>
    </source>
</evidence>
<feature type="disulfide bond" evidence="9">
    <location>
        <begin position="85"/>
        <end position="123"/>
    </location>
</feature>
<feature type="domain" description="G-protein coupled receptors family 2 profile 2" evidence="14">
    <location>
        <begin position="201"/>
        <end position="464"/>
    </location>
</feature>
<dbReference type="GO" id="GO:0007224">
    <property type="term" value="P:smoothened signaling pathway"/>
    <property type="evidence" value="ECO:0007669"/>
    <property type="project" value="TreeGrafter"/>
</dbReference>
<evidence type="ECO:0000256" key="2">
    <source>
        <dbReference type="ARBA" id="ARBA00008077"/>
    </source>
</evidence>
<feature type="transmembrane region" description="Helical" evidence="11">
    <location>
        <begin position="200"/>
        <end position="225"/>
    </location>
</feature>
<dbReference type="PANTHER" id="PTHR11309:SF35">
    <property type="entry name" value="PROTEIN SMOOTHENED"/>
    <property type="match status" value="1"/>
</dbReference>
<dbReference type="EMBL" id="JAIWYP010000010">
    <property type="protein sequence ID" value="KAH3753031.1"/>
    <property type="molecule type" value="Genomic_DNA"/>
</dbReference>
<comment type="similarity">
    <text evidence="2">Belongs to the G-protein coupled receptor Fz/Smo family.</text>
</comment>
<dbReference type="SMART" id="SM00063">
    <property type="entry name" value="FRI"/>
    <property type="match status" value="1"/>
</dbReference>
<dbReference type="PANTHER" id="PTHR11309">
    <property type="entry name" value="FRIZZLED"/>
    <property type="match status" value="1"/>
</dbReference>
<comment type="caution">
    <text evidence="15">The sequence shown here is derived from an EMBL/GenBank/DDBJ whole genome shotgun (WGS) entry which is preliminary data.</text>
</comment>
<feature type="transmembrane region" description="Helical" evidence="11">
    <location>
        <begin position="487"/>
        <end position="509"/>
    </location>
</feature>
<proteinExistence type="inferred from homology"/>
<evidence type="ECO:0000259" key="14">
    <source>
        <dbReference type="PROSITE" id="PS50261"/>
    </source>
</evidence>
<keyword evidence="7 9" id="KW-1015">Disulfide bond</keyword>
<dbReference type="InterPro" id="IPR036790">
    <property type="entry name" value="Frizzled_dom_sf"/>
</dbReference>
<organism evidence="15 16">
    <name type="scientific">Dreissena polymorpha</name>
    <name type="common">Zebra mussel</name>
    <name type="synonym">Mytilus polymorpha</name>
    <dbReference type="NCBI Taxonomy" id="45954"/>
    <lineage>
        <taxon>Eukaryota</taxon>
        <taxon>Metazoa</taxon>
        <taxon>Spiralia</taxon>
        <taxon>Lophotrochozoa</taxon>
        <taxon>Mollusca</taxon>
        <taxon>Bivalvia</taxon>
        <taxon>Autobranchia</taxon>
        <taxon>Heteroconchia</taxon>
        <taxon>Euheterodonta</taxon>
        <taxon>Imparidentia</taxon>
        <taxon>Neoheterodontei</taxon>
        <taxon>Myida</taxon>
        <taxon>Dreissenoidea</taxon>
        <taxon>Dreissenidae</taxon>
        <taxon>Dreissena</taxon>
    </lineage>
</organism>
<feature type="non-terminal residue" evidence="15">
    <location>
        <position position="615"/>
    </location>
</feature>
<keyword evidence="3" id="KW-0217">Developmental protein</keyword>
<keyword evidence="12" id="KW-0732">Signal</keyword>